<evidence type="ECO:0000256" key="1">
    <source>
        <dbReference type="ARBA" id="ARBA00023125"/>
    </source>
</evidence>
<accession>A0ABP9EDN2</accession>
<feature type="DNA-binding region" description="H-T-H motif" evidence="2">
    <location>
        <begin position="34"/>
        <end position="53"/>
    </location>
</feature>
<evidence type="ECO:0000313" key="4">
    <source>
        <dbReference type="EMBL" id="GAA4873324.1"/>
    </source>
</evidence>
<organism evidence="4 5">
    <name type="scientific">Kitasatospora terrestris</name>
    <dbReference type="NCBI Taxonomy" id="258051"/>
    <lineage>
        <taxon>Bacteria</taxon>
        <taxon>Bacillati</taxon>
        <taxon>Actinomycetota</taxon>
        <taxon>Actinomycetes</taxon>
        <taxon>Kitasatosporales</taxon>
        <taxon>Streptomycetaceae</taxon>
        <taxon>Kitasatospora</taxon>
    </lineage>
</organism>
<sequence length="186" mass="19757">MSGGSGDPRAERTRAALRAALLAECERQPLDRVSVSALARRAGVGRATFYLHYEDLRALAVDACGEVVRDAVDALHAWRGLPDPAVPPPALVEFLTGAGERAALYRSLLTPGGGGPLGELMHRQLGERSRRERELRGAAHPDVVAAAVAATFTALLADWLHGRLPGSAADLAGHSWRLLIALHRAV</sequence>
<evidence type="ECO:0000313" key="5">
    <source>
        <dbReference type="Proteomes" id="UP001501752"/>
    </source>
</evidence>
<dbReference type="PROSITE" id="PS50977">
    <property type="entry name" value="HTH_TETR_2"/>
    <property type="match status" value="1"/>
</dbReference>
<reference evidence="5" key="1">
    <citation type="journal article" date="2019" name="Int. J. Syst. Evol. Microbiol.">
        <title>The Global Catalogue of Microorganisms (GCM) 10K type strain sequencing project: providing services to taxonomists for standard genome sequencing and annotation.</title>
        <authorList>
            <consortium name="The Broad Institute Genomics Platform"/>
            <consortium name="The Broad Institute Genome Sequencing Center for Infectious Disease"/>
            <person name="Wu L."/>
            <person name="Ma J."/>
        </authorList>
    </citation>
    <scope>NUCLEOTIDE SEQUENCE [LARGE SCALE GENOMIC DNA]</scope>
    <source>
        <strain evidence="5">JCM 13006</strain>
    </source>
</reference>
<dbReference type="SUPFAM" id="SSF46689">
    <property type="entry name" value="Homeodomain-like"/>
    <property type="match status" value="1"/>
</dbReference>
<dbReference type="Proteomes" id="UP001501752">
    <property type="component" value="Unassembled WGS sequence"/>
</dbReference>
<proteinExistence type="predicted"/>
<dbReference type="InterPro" id="IPR001647">
    <property type="entry name" value="HTH_TetR"/>
</dbReference>
<dbReference type="Pfam" id="PF00440">
    <property type="entry name" value="TetR_N"/>
    <property type="match status" value="1"/>
</dbReference>
<name>A0ABP9EDN2_9ACTN</name>
<dbReference type="InterPro" id="IPR009057">
    <property type="entry name" value="Homeodomain-like_sf"/>
</dbReference>
<dbReference type="Gene3D" id="1.10.357.10">
    <property type="entry name" value="Tetracycline Repressor, domain 2"/>
    <property type="match status" value="1"/>
</dbReference>
<feature type="domain" description="HTH tetR-type" evidence="3">
    <location>
        <begin position="11"/>
        <end position="71"/>
    </location>
</feature>
<gene>
    <name evidence="4" type="ORF">GCM10023235_60610</name>
</gene>
<dbReference type="EMBL" id="BAABIS010000001">
    <property type="protein sequence ID" value="GAA4873324.1"/>
    <property type="molecule type" value="Genomic_DNA"/>
</dbReference>
<dbReference type="RefSeq" id="WP_345700069.1">
    <property type="nucleotide sequence ID" value="NZ_BAABIS010000001.1"/>
</dbReference>
<keyword evidence="1 2" id="KW-0238">DNA-binding</keyword>
<evidence type="ECO:0000259" key="3">
    <source>
        <dbReference type="PROSITE" id="PS50977"/>
    </source>
</evidence>
<evidence type="ECO:0000256" key="2">
    <source>
        <dbReference type="PROSITE-ProRule" id="PRU00335"/>
    </source>
</evidence>
<protein>
    <recommendedName>
        <fullName evidence="3">HTH tetR-type domain-containing protein</fullName>
    </recommendedName>
</protein>
<keyword evidence="5" id="KW-1185">Reference proteome</keyword>
<comment type="caution">
    <text evidence="4">The sequence shown here is derived from an EMBL/GenBank/DDBJ whole genome shotgun (WGS) entry which is preliminary data.</text>
</comment>